<proteinExistence type="predicted"/>
<organism evidence="5 6">
    <name type="scientific">Alternaria tenuissima</name>
    <dbReference type="NCBI Taxonomy" id="119927"/>
    <lineage>
        <taxon>Eukaryota</taxon>
        <taxon>Fungi</taxon>
        <taxon>Dikarya</taxon>
        <taxon>Ascomycota</taxon>
        <taxon>Pezizomycotina</taxon>
        <taxon>Dothideomycetes</taxon>
        <taxon>Pleosporomycetidae</taxon>
        <taxon>Pleosporales</taxon>
        <taxon>Pleosporineae</taxon>
        <taxon>Pleosporaceae</taxon>
        <taxon>Alternaria</taxon>
        <taxon>Alternaria sect. Alternaria</taxon>
        <taxon>Alternaria alternata complex</taxon>
    </lineage>
</organism>
<dbReference type="GO" id="GO:0004672">
    <property type="term" value="F:protein kinase activity"/>
    <property type="evidence" value="ECO:0007669"/>
    <property type="project" value="InterPro"/>
</dbReference>
<dbReference type="SUPFAM" id="SSF48452">
    <property type="entry name" value="TPR-like"/>
    <property type="match status" value="3"/>
</dbReference>
<dbReference type="PANTHER" id="PTHR46082">
    <property type="entry name" value="ATP/GTP-BINDING PROTEIN-RELATED"/>
    <property type="match status" value="1"/>
</dbReference>
<accession>A0A4Q4MPQ3</accession>
<dbReference type="EMBL" id="PDXA01000007">
    <property type="protein sequence ID" value="RYN56442.1"/>
    <property type="molecule type" value="Genomic_DNA"/>
</dbReference>
<dbReference type="InterPro" id="IPR017441">
    <property type="entry name" value="Protein_kinase_ATP_BS"/>
</dbReference>
<keyword evidence="1 3" id="KW-0547">Nucleotide-binding</keyword>
<dbReference type="Pfam" id="PF00069">
    <property type="entry name" value="Pkinase"/>
    <property type="match status" value="1"/>
</dbReference>
<sequence length="1160" mass="130454">MDSLTNFSDFLIHSQIDQAPTNPSKAEHAESILTFLAVAQSQSVDFLPISPQRLLGSVGRGASGDISQSSILKDLGLAFKEFSALSGSHETLMKSMIREIRILQHRPIQLCTNIINLEGICWKSDGSEAGMSPVLVYRLGRSLASHLAETPVAFETRLQYVKNIGNGLLVLHASGVVHGDLKPENVIMNIDHSATPPVEFPEIADFGSSQCLLESQDRFYLPRSQEWCAPEWHARSHTIEQARRMDVYSYGLLAYWILFSSHSKDMSISSEDIAGLRNSIAERSLRAFLAQRIPEADQEAKLIHELEDFFYGCLSQDPEERTSVVSRDIGLLRDLSADTKPTLAESHQKHPAFDLASCMDQLLQVTAGVRQKIFKILEDSMSSSCSACAQNGALQLALCHTLGFGTPRDVQATESLIAARTVSHSDLQQRLDTIRDCQFPNRPGQAKWYIEPDLVSSYQESGDLGKAVQWHKDELEALRDCFGTSHRLVSMATNTLALLLDEDGQTSKALELCIEQYDDITSRVDQNHRDALTAQCQVTLYQWKTGDTAEAIITGERLAELLRNHPSIEETDRLTMTCFSNLAGSYVSAHLHEKAIPILERLIELNAQVLGSNHIDTLANCQTLAVSYCESVPPNYRQALALQRQVLKGWRENFGSGHRNTINASTVYASILAREGSNDPLVLEMYEWCMEASRELFSDDHPDTWLAVSRYAYRLLHDKTHKIVVDAIGLLQQSLENLERLLPTDHRDTLDVMLRLVLAYINSEKLDEAESLLLRVLQSKLCITERNPTIYLWVWSGLGRIYKERGDSKRAREAWETTLKYADQYWGVHHPAAREAMRELGRLLIEDGHHDDGIRLLEQDFTWCQEYLGKSAYGTVISGNALGQSYNAIGDYVQAYEILSDVYLHATKSLGDMKLATIDVQGELAYTAHRVDESQAAKDLTEDVLRKRHLVLGSLHEDTILTIGNLFRIYVDLDLRPEIELLLPQVMTVVERVTEEVVRHVSTLHYLLAECFSKSGNSSRGEEFFRHQLRDLGEQSGTDRRIFTAKYCLAYILSDTSNIGEAVELMYEVLELRLKLQEECSLSAHYVLGLLGVVLRDSGDLAGAEKHFEQELSSAISLRSGLEKCDIIDAYEHLITIYRKQNRAAKILETEQRIADLKRS</sequence>
<feature type="binding site" evidence="3">
    <location>
        <position position="80"/>
    </location>
    <ligand>
        <name>ATP</name>
        <dbReference type="ChEBI" id="CHEBI:30616"/>
    </ligand>
</feature>
<dbReference type="Pfam" id="PF13374">
    <property type="entry name" value="TPR_10"/>
    <property type="match status" value="1"/>
</dbReference>
<reference evidence="6" key="1">
    <citation type="journal article" date="2019" name="bioRxiv">
        <title>Genomics, evolutionary history and diagnostics of the Alternaria alternata species group including apple and Asian pear pathotypes.</title>
        <authorList>
            <person name="Armitage A.D."/>
            <person name="Cockerton H.M."/>
            <person name="Sreenivasaprasad S."/>
            <person name="Woodhall J.W."/>
            <person name="Lane C.R."/>
            <person name="Harrison R.J."/>
            <person name="Clarkson J.P."/>
        </authorList>
    </citation>
    <scope>NUCLEOTIDE SEQUENCE [LARGE SCALE GENOMIC DNA]</scope>
    <source>
        <strain evidence="6">FERA 1082</strain>
    </source>
</reference>
<evidence type="ECO:0000313" key="5">
    <source>
        <dbReference type="EMBL" id="RYN56442.1"/>
    </source>
</evidence>
<gene>
    <name evidence="5" type="ORF">AA0114_g2770</name>
</gene>
<dbReference type="PROSITE" id="PS00107">
    <property type="entry name" value="PROTEIN_KINASE_ATP"/>
    <property type="match status" value="1"/>
</dbReference>
<dbReference type="InterPro" id="IPR008271">
    <property type="entry name" value="Ser/Thr_kinase_AS"/>
</dbReference>
<dbReference type="InterPro" id="IPR000719">
    <property type="entry name" value="Prot_kinase_dom"/>
</dbReference>
<dbReference type="InterPro" id="IPR011990">
    <property type="entry name" value="TPR-like_helical_dom_sf"/>
</dbReference>
<dbReference type="PROSITE" id="PS00108">
    <property type="entry name" value="PROTEIN_KINASE_ST"/>
    <property type="match status" value="1"/>
</dbReference>
<keyword evidence="2 3" id="KW-0067">ATP-binding</keyword>
<comment type="caution">
    <text evidence="5">The sequence shown here is derived from an EMBL/GenBank/DDBJ whole genome shotgun (WGS) entry which is preliminary data.</text>
</comment>
<dbReference type="InterPro" id="IPR011009">
    <property type="entry name" value="Kinase-like_dom_sf"/>
</dbReference>
<dbReference type="Gene3D" id="1.10.510.10">
    <property type="entry name" value="Transferase(Phosphotransferase) domain 1"/>
    <property type="match status" value="1"/>
</dbReference>
<dbReference type="SMART" id="SM00220">
    <property type="entry name" value="S_TKc"/>
    <property type="match status" value="1"/>
</dbReference>
<dbReference type="PANTHER" id="PTHR46082:SF6">
    <property type="entry name" value="AAA+ ATPASE DOMAIN-CONTAINING PROTEIN-RELATED"/>
    <property type="match status" value="1"/>
</dbReference>
<dbReference type="Proteomes" id="UP000292402">
    <property type="component" value="Unassembled WGS sequence"/>
</dbReference>
<evidence type="ECO:0000256" key="2">
    <source>
        <dbReference type="ARBA" id="ARBA00022840"/>
    </source>
</evidence>
<name>A0A4Q4MPQ3_9PLEO</name>
<dbReference type="Gene3D" id="1.25.40.10">
    <property type="entry name" value="Tetratricopeptide repeat domain"/>
    <property type="match status" value="4"/>
</dbReference>
<dbReference type="PROSITE" id="PS50011">
    <property type="entry name" value="PROTEIN_KINASE_DOM"/>
    <property type="match status" value="1"/>
</dbReference>
<feature type="domain" description="Protein kinase" evidence="4">
    <location>
        <begin position="52"/>
        <end position="353"/>
    </location>
</feature>
<dbReference type="InterPro" id="IPR019734">
    <property type="entry name" value="TPR_rpt"/>
</dbReference>
<dbReference type="InterPro" id="IPR053137">
    <property type="entry name" value="NLR-like"/>
</dbReference>
<dbReference type="SMART" id="SM00028">
    <property type="entry name" value="TPR"/>
    <property type="match status" value="4"/>
</dbReference>
<evidence type="ECO:0000313" key="6">
    <source>
        <dbReference type="Proteomes" id="UP000292402"/>
    </source>
</evidence>
<evidence type="ECO:0000256" key="1">
    <source>
        <dbReference type="ARBA" id="ARBA00022741"/>
    </source>
</evidence>
<protein>
    <recommendedName>
        <fullName evidence="4">Protein kinase domain-containing protein</fullName>
    </recommendedName>
</protein>
<dbReference type="GO" id="GO:0005524">
    <property type="term" value="F:ATP binding"/>
    <property type="evidence" value="ECO:0007669"/>
    <property type="project" value="UniProtKB-UniRule"/>
</dbReference>
<evidence type="ECO:0000259" key="4">
    <source>
        <dbReference type="PROSITE" id="PS50011"/>
    </source>
</evidence>
<evidence type="ECO:0000256" key="3">
    <source>
        <dbReference type="PROSITE-ProRule" id="PRU10141"/>
    </source>
</evidence>
<dbReference type="SUPFAM" id="SSF56112">
    <property type="entry name" value="Protein kinase-like (PK-like)"/>
    <property type="match status" value="1"/>
</dbReference>
<dbReference type="AlphaFoldDB" id="A0A4Q4MPQ3"/>